<feature type="transmembrane region" description="Helical" evidence="17">
    <location>
        <begin position="733"/>
        <end position="754"/>
    </location>
</feature>
<evidence type="ECO:0000256" key="11">
    <source>
        <dbReference type="ARBA" id="ARBA00022989"/>
    </source>
</evidence>
<dbReference type="GO" id="GO:0016020">
    <property type="term" value="C:membrane"/>
    <property type="evidence" value="ECO:0007669"/>
    <property type="project" value="UniProtKB-SubCell"/>
</dbReference>
<keyword evidence="3" id="KW-0597">Phosphoprotein</keyword>
<dbReference type="SUPFAM" id="SSF56112">
    <property type="entry name" value="Protein kinase-like (PK-like)"/>
    <property type="match status" value="1"/>
</dbReference>
<dbReference type="GO" id="GO:0005524">
    <property type="term" value="F:ATP binding"/>
    <property type="evidence" value="ECO:0007669"/>
    <property type="project" value="UniProtKB-UniRule"/>
</dbReference>
<keyword evidence="12 17" id="KW-0472">Membrane</keyword>
<feature type="chain" id="PRO_5017237567" description="Cysteine-rich receptor-kinase-like protein" evidence="18">
    <location>
        <begin position="21"/>
        <end position="773"/>
    </location>
</feature>
<feature type="domain" description="Gnk2-homologous" evidence="20">
    <location>
        <begin position="141"/>
        <end position="254"/>
    </location>
</feature>
<keyword evidence="4 21" id="KW-0808">Transferase</keyword>
<evidence type="ECO:0000256" key="16">
    <source>
        <dbReference type="SAM" id="MobiDB-lite"/>
    </source>
</evidence>
<evidence type="ECO:0000256" key="7">
    <source>
        <dbReference type="ARBA" id="ARBA00022737"/>
    </source>
</evidence>
<feature type="region of interest" description="Disordered" evidence="16">
    <location>
        <begin position="258"/>
        <end position="300"/>
    </location>
</feature>
<keyword evidence="9" id="KW-0418">Kinase</keyword>
<feature type="domain" description="Gnk2-homologous" evidence="20">
    <location>
        <begin position="30"/>
        <end position="135"/>
    </location>
</feature>
<dbReference type="Proteomes" id="UP000265566">
    <property type="component" value="Chromosome 1"/>
</dbReference>
<evidence type="ECO:0000313" key="21">
    <source>
        <dbReference type="EMBL" id="RHN77394.1"/>
    </source>
</evidence>
<evidence type="ECO:0008006" key="22">
    <source>
        <dbReference type="Google" id="ProtNLM"/>
    </source>
</evidence>
<feature type="compositionally biased region" description="Polar residues" evidence="16">
    <location>
        <begin position="290"/>
        <end position="300"/>
    </location>
</feature>
<dbReference type="InterPro" id="IPR017441">
    <property type="entry name" value="Protein_kinase_ATP_BS"/>
</dbReference>
<evidence type="ECO:0000256" key="10">
    <source>
        <dbReference type="ARBA" id="ARBA00022840"/>
    </source>
</evidence>
<organism evidence="21">
    <name type="scientific">Medicago truncatula</name>
    <name type="common">Barrel medic</name>
    <name type="synonym">Medicago tribuloides</name>
    <dbReference type="NCBI Taxonomy" id="3880"/>
    <lineage>
        <taxon>Eukaryota</taxon>
        <taxon>Viridiplantae</taxon>
        <taxon>Streptophyta</taxon>
        <taxon>Embryophyta</taxon>
        <taxon>Tracheophyta</taxon>
        <taxon>Spermatophyta</taxon>
        <taxon>Magnoliopsida</taxon>
        <taxon>eudicotyledons</taxon>
        <taxon>Gunneridae</taxon>
        <taxon>Pentapetalae</taxon>
        <taxon>rosids</taxon>
        <taxon>fabids</taxon>
        <taxon>Fabales</taxon>
        <taxon>Fabaceae</taxon>
        <taxon>Papilionoideae</taxon>
        <taxon>50 kb inversion clade</taxon>
        <taxon>NPAAA clade</taxon>
        <taxon>Hologalegina</taxon>
        <taxon>IRL clade</taxon>
        <taxon>Trifolieae</taxon>
        <taxon>Medicago</taxon>
    </lineage>
</organism>
<dbReference type="Gramene" id="rna841">
    <property type="protein sequence ID" value="RHN77394.1"/>
    <property type="gene ID" value="gene841"/>
</dbReference>
<dbReference type="Gene3D" id="1.10.510.10">
    <property type="entry name" value="Transferase(Phosphotransferase) domain 1"/>
    <property type="match status" value="1"/>
</dbReference>
<dbReference type="CDD" id="cd14066">
    <property type="entry name" value="STKc_IRAK"/>
    <property type="match status" value="1"/>
</dbReference>
<dbReference type="InterPro" id="IPR002902">
    <property type="entry name" value="GNK2"/>
</dbReference>
<dbReference type="GO" id="GO:0009737">
    <property type="term" value="P:response to abscisic acid"/>
    <property type="evidence" value="ECO:0007669"/>
    <property type="project" value="UniProtKB-ARBA"/>
</dbReference>
<sequence length="773" mass="86515">MSSFLCSLLLTFIFTSQISTATTDATGKFRYICDQGNDDGNYTTNSTYHTNLKTLLSTLTSNKDINYGFYNSSYGVNTDKVNAIGLCRGDVKPDDCQNCLQNSTALLTQLCQNRKEAIGWYDDEKCMLRSSHRLIFGINEMGPAMIAWNLQNATKEVEDEFDKGLKNLLYNLKNLAASGESDLKYAVGSDVIGPNNNQTIFALVQCTPDLSETLCDECLDKSIKEIPNCCDNRIGIGGRFLRPSCYLRYETNSLFYQQTQDSPSSSSSSPSPTPSPASVPSFSAPPPFAENTTSSPGKSNNSTTIGIALGVPIAIVVMVFIFICIYLRLRKPKKTCEEVQEEEEDDIIDITTEQLQLDFNTIRIATNDFSDSDKLGKGGFGAVYKGRLFNGQEVAVKRLSMNSGQGDSEFKNEVFLVAKLQHRNLVRLLGFCLEGRERLLVYEFVCNKSLDYFIFDQAKRAQLNWGKRYLIILGIARGILYLHQDSRFRVIHRDLKASNILLDEHMNPKIADFGMARLFGVDQTQENTNRIVGTYGYMAPEYVMHGQFSVKSDVFSFGILVLEIVSGAKNSSIRDGENTEYLSSFAWRNWREGTATNIIDSTLNNDSRNEILRCIHIGLLCVQENIVNRPTMASIVVMLNSDSVTLPMPFEDLKSLSDSSAKESGFLKLSKRAAQAKKSGLNMGWKNRARVRPFTDSRAYGLTWNALIGGHADDKDPNATIQAFNLMRREGLLSNYITVVTLVICLQSFTYTHLTPQRTYPNLPILNKKKLQY</sequence>
<dbReference type="Pfam" id="PF07714">
    <property type="entry name" value="PK_Tyr_Ser-Thr"/>
    <property type="match status" value="1"/>
</dbReference>
<dbReference type="Gene3D" id="3.30.430.20">
    <property type="entry name" value="Gnk2 domain, C-X8-C-X2-C motif"/>
    <property type="match status" value="2"/>
</dbReference>
<dbReference type="AlphaFoldDB" id="A0A396JJN4"/>
<dbReference type="InterPro" id="IPR011009">
    <property type="entry name" value="Kinase-like_dom_sf"/>
</dbReference>
<reference evidence="21" key="1">
    <citation type="journal article" date="2018" name="Nat. Plants">
        <title>Whole-genome landscape of Medicago truncatula symbiotic genes.</title>
        <authorList>
            <person name="Pecrix Y."/>
            <person name="Gamas P."/>
            <person name="Carrere S."/>
        </authorList>
    </citation>
    <scope>NUCLEOTIDE SEQUENCE</scope>
    <source>
        <tissue evidence="21">Leaves</tissue>
    </source>
</reference>
<accession>A0A396JJN4</accession>
<name>A0A396JJN4_MEDTR</name>
<evidence type="ECO:0000256" key="8">
    <source>
        <dbReference type="ARBA" id="ARBA00022741"/>
    </source>
</evidence>
<evidence type="ECO:0000256" key="9">
    <source>
        <dbReference type="ARBA" id="ARBA00022777"/>
    </source>
</evidence>
<evidence type="ECO:0000256" key="17">
    <source>
        <dbReference type="SAM" id="Phobius"/>
    </source>
</evidence>
<feature type="compositionally biased region" description="Pro residues" evidence="16">
    <location>
        <begin position="271"/>
        <end position="288"/>
    </location>
</feature>
<dbReference type="SMART" id="SM00220">
    <property type="entry name" value="S_TKc"/>
    <property type="match status" value="1"/>
</dbReference>
<dbReference type="PANTHER" id="PTHR27002:SF1104">
    <property type="entry name" value="CYSTEINE-RICH RECEPTOR-LIKE PROTEIN KINASE 27-RELATED"/>
    <property type="match status" value="1"/>
</dbReference>
<evidence type="ECO:0000256" key="18">
    <source>
        <dbReference type="SAM" id="SignalP"/>
    </source>
</evidence>
<dbReference type="PROSITE" id="PS00107">
    <property type="entry name" value="PROTEIN_KINASE_ATP"/>
    <property type="match status" value="1"/>
</dbReference>
<keyword evidence="14" id="KW-0325">Glycoprotein</keyword>
<dbReference type="PROSITE" id="PS51473">
    <property type="entry name" value="GNK2"/>
    <property type="match status" value="2"/>
</dbReference>
<keyword evidence="13" id="KW-0675">Receptor</keyword>
<dbReference type="PANTHER" id="PTHR27002">
    <property type="entry name" value="RECEPTOR-LIKE SERINE/THREONINE-PROTEIN KINASE SD1-8"/>
    <property type="match status" value="1"/>
</dbReference>
<dbReference type="CDD" id="cd23509">
    <property type="entry name" value="Gnk2-like"/>
    <property type="match status" value="2"/>
</dbReference>
<dbReference type="PROSITE" id="PS00108">
    <property type="entry name" value="PROTEIN_KINASE_ST"/>
    <property type="match status" value="1"/>
</dbReference>
<dbReference type="PROSITE" id="PS50011">
    <property type="entry name" value="PROTEIN_KINASE_DOM"/>
    <property type="match status" value="1"/>
</dbReference>
<evidence type="ECO:0000256" key="14">
    <source>
        <dbReference type="ARBA" id="ARBA00023180"/>
    </source>
</evidence>
<evidence type="ECO:0000256" key="13">
    <source>
        <dbReference type="ARBA" id="ARBA00023170"/>
    </source>
</evidence>
<gene>
    <name evidence="21" type="ORF">MtrunA17_Chr1g0154321</name>
</gene>
<feature type="domain" description="Protein kinase" evidence="19">
    <location>
        <begin position="369"/>
        <end position="651"/>
    </location>
</feature>
<dbReference type="FunFam" id="1.10.510.10:FF:000343">
    <property type="entry name" value="Cysteine-rich receptor-like protein kinase 28"/>
    <property type="match status" value="1"/>
</dbReference>
<dbReference type="FunFam" id="3.30.430.20:FF:000002">
    <property type="entry name" value="Cysteine-rich receptor-like protein kinase 10"/>
    <property type="match status" value="1"/>
</dbReference>
<dbReference type="FunFam" id="3.30.430.20:FF:000003">
    <property type="entry name" value="Cysteine-rich RLK (RECEPTOR-like protein kinase) 10"/>
    <property type="match status" value="1"/>
</dbReference>
<keyword evidence="11 17" id="KW-1133">Transmembrane helix</keyword>
<evidence type="ECO:0000256" key="6">
    <source>
        <dbReference type="ARBA" id="ARBA00022729"/>
    </source>
</evidence>
<evidence type="ECO:0000256" key="4">
    <source>
        <dbReference type="ARBA" id="ARBA00022679"/>
    </source>
</evidence>
<comment type="subcellular location">
    <subcellularLocation>
        <location evidence="1">Membrane</location>
        <topology evidence="1">Single-pass membrane protein</topology>
    </subcellularLocation>
</comment>
<dbReference type="FunFam" id="3.30.200.20:FF:000142">
    <property type="entry name" value="Cysteine-rich receptor-like protein kinase 10"/>
    <property type="match status" value="1"/>
</dbReference>
<evidence type="ECO:0000259" key="19">
    <source>
        <dbReference type="PROSITE" id="PS50011"/>
    </source>
</evidence>
<evidence type="ECO:0000256" key="12">
    <source>
        <dbReference type="ARBA" id="ARBA00023136"/>
    </source>
</evidence>
<dbReference type="InterPro" id="IPR000719">
    <property type="entry name" value="Prot_kinase_dom"/>
</dbReference>
<dbReference type="Gene3D" id="3.30.200.20">
    <property type="entry name" value="Phosphorylase Kinase, domain 1"/>
    <property type="match status" value="1"/>
</dbReference>
<keyword evidence="8 15" id="KW-0547">Nucleotide-binding</keyword>
<evidence type="ECO:0000256" key="1">
    <source>
        <dbReference type="ARBA" id="ARBA00004167"/>
    </source>
</evidence>
<dbReference type="GO" id="GO:0004674">
    <property type="term" value="F:protein serine/threonine kinase activity"/>
    <property type="evidence" value="ECO:0007669"/>
    <property type="project" value="UniProtKB-KW"/>
</dbReference>
<keyword evidence="10 15" id="KW-0067">ATP-binding</keyword>
<dbReference type="InterPro" id="IPR001245">
    <property type="entry name" value="Ser-Thr/Tyr_kinase_cat_dom"/>
</dbReference>
<keyword evidence="7" id="KW-0677">Repeat</keyword>
<evidence type="ECO:0000259" key="20">
    <source>
        <dbReference type="PROSITE" id="PS51473"/>
    </source>
</evidence>
<evidence type="ECO:0000256" key="15">
    <source>
        <dbReference type="PROSITE-ProRule" id="PRU10141"/>
    </source>
</evidence>
<evidence type="ECO:0000256" key="5">
    <source>
        <dbReference type="ARBA" id="ARBA00022692"/>
    </source>
</evidence>
<dbReference type="InterPro" id="IPR008271">
    <property type="entry name" value="Ser/Thr_kinase_AS"/>
</dbReference>
<feature type="transmembrane region" description="Helical" evidence="17">
    <location>
        <begin position="305"/>
        <end position="327"/>
    </location>
</feature>
<dbReference type="InterPro" id="IPR038408">
    <property type="entry name" value="GNK2_sf"/>
</dbReference>
<feature type="signal peptide" evidence="18">
    <location>
        <begin position="1"/>
        <end position="20"/>
    </location>
</feature>
<dbReference type="Pfam" id="PF01657">
    <property type="entry name" value="Stress-antifung"/>
    <property type="match status" value="2"/>
</dbReference>
<feature type="binding site" evidence="15">
    <location>
        <position position="397"/>
    </location>
    <ligand>
        <name>ATP</name>
        <dbReference type="ChEBI" id="CHEBI:30616"/>
    </ligand>
</feature>
<dbReference type="EMBL" id="PSQE01000001">
    <property type="protein sequence ID" value="RHN77394.1"/>
    <property type="molecule type" value="Genomic_DNA"/>
</dbReference>
<evidence type="ECO:0000256" key="3">
    <source>
        <dbReference type="ARBA" id="ARBA00022553"/>
    </source>
</evidence>
<comment type="caution">
    <text evidence="21">The sequence shown here is derived from an EMBL/GenBank/DDBJ whole genome shotgun (WGS) entry which is preliminary data.</text>
</comment>
<keyword evidence="2" id="KW-0723">Serine/threonine-protein kinase</keyword>
<evidence type="ECO:0000256" key="2">
    <source>
        <dbReference type="ARBA" id="ARBA00022527"/>
    </source>
</evidence>
<keyword evidence="5 17" id="KW-0812">Transmembrane</keyword>
<proteinExistence type="predicted"/>
<keyword evidence="6 18" id="KW-0732">Signal</keyword>
<protein>
    <recommendedName>
        <fullName evidence="22">Cysteine-rich receptor-kinase-like protein</fullName>
    </recommendedName>
</protein>